<dbReference type="NCBIfam" id="TIGR00558">
    <property type="entry name" value="pdxH"/>
    <property type="match status" value="1"/>
</dbReference>
<evidence type="ECO:0000256" key="4">
    <source>
        <dbReference type="ARBA" id="ARBA00012801"/>
    </source>
</evidence>
<accession>A0ABR4DB84</accession>
<keyword evidence="6" id="KW-0288">FMN</keyword>
<dbReference type="InterPro" id="IPR011576">
    <property type="entry name" value="Pyridox_Oxase_N"/>
</dbReference>
<reference evidence="10 11" key="1">
    <citation type="journal article" date="2024" name="Commun. Biol.">
        <title>Comparative genomic analysis of thermophilic fungi reveals convergent evolutionary adaptations and gene losses.</title>
        <authorList>
            <person name="Steindorff A.S."/>
            <person name="Aguilar-Pontes M.V."/>
            <person name="Robinson A.J."/>
            <person name="Andreopoulos B."/>
            <person name="LaButti K."/>
            <person name="Kuo A."/>
            <person name="Mondo S."/>
            <person name="Riley R."/>
            <person name="Otillar R."/>
            <person name="Haridas S."/>
            <person name="Lipzen A."/>
            <person name="Grimwood J."/>
            <person name="Schmutz J."/>
            <person name="Clum A."/>
            <person name="Reid I.D."/>
            <person name="Moisan M.C."/>
            <person name="Butler G."/>
            <person name="Nguyen T.T.M."/>
            <person name="Dewar K."/>
            <person name="Conant G."/>
            <person name="Drula E."/>
            <person name="Henrissat B."/>
            <person name="Hansel C."/>
            <person name="Singer S."/>
            <person name="Hutchinson M.I."/>
            <person name="de Vries R.P."/>
            <person name="Natvig D.O."/>
            <person name="Powell A.J."/>
            <person name="Tsang A."/>
            <person name="Grigoriev I.V."/>
        </authorList>
    </citation>
    <scope>NUCLEOTIDE SEQUENCE [LARGE SCALE GENOMIC DNA]</scope>
    <source>
        <strain evidence="10 11">ATCC 22073</strain>
    </source>
</reference>
<dbReference type="EC" id="1.4.3.5" evidence="4"/>
<dbReference type="SUPFAM" id="SSF50475">
    <property type="entry name" value="FMN-binding split barrel"/>
    <property type="match status" value="1"/>
</dbReference>
<evidence type="ECO:0000256" key="3">
    <source>
        <dbReference type="ARBA" id="ARBA00005037"/>
    </source>
</evidence>
<feature type="domain" description="Pyridoxamine 5'-phosphate oxidase N-terminal" evidence="8">
    <location>
        <begin position="81"/>
        <end position="199"/>
    </location>
</feature>
<dbReference type="InterPro" id="IPR019740">
    <property type="entry name" value="Pyridox_Oxase_CS"/>
</dbReference>
<evidence type="ECO:0000259" key="8">
    <source>
        <dbReference type="Pfam" id="PF01243"/>
    </source>
</evidence>
<dbReference type="InterPro" id="IPR012349">
    <property type="entry name" value="Split_barrel_FMN-bd"/>
</dbReference>
<dbReference type="GeneID" id="98126056"/>
<dbReference type="Proteomes" id="UP001600064">
    <property type="component" value="Unassembled WGS sequence"/>
</dbReference>
<dbReference type="EMBL" id="JAZGUE010000004">
    <property type="protein sequence ID" value="KAL2267598.1"/>
    <property type="molecule type" value="Genomic_DNA"/>
</dbReference>
<keyword evidence="7" id="KW-0560">Oxidoreductase</keyword>
<dbReference type="Gene3D" id="2.30.110.10">
    <property type="entry name" value="Electron Transport, Fmn-binding Protein, Chain A"/>
    <property type="match status" value="1"/>
</dbReference>
<evidence type="ECO:0000313" key="11">
    <source>
        <dbReference type="Proteomes" id="UP001600064"/>
    </source>
</evidence>
<dbReference type="Pfam" id="PF10590">
    <property type="entry name" value="PNP_phzG_C"/>
    <property type="match status" value="1"/>
</dbReference>
<dbReference type="PANTHER" id="PTHR10851">
    <property type="entry name" value="PYRIDOXINE-5-PHOSPHATE OXIDASE"/>
    <property type="match status" value="1"/>
</dbReference>
<sequence length="278" mass="30791">MALYPPPLGDKRKLIFAPSPAPGSLEGSPSPAPGQTHQFLNQFLKTEHIGGLKRTDLNPSDPIEQFHAWYNEAAAPGSGVAHPETCTLSTAQLPSGRVSARIVYMKELDPRGFVIYSNFGTSGKARDLFGAPDGSSTGNPWASLTFWWEPLERQIRVEGRAERIPAAESQTYFDTRVRGSRIGAWSSRQSMVLPPDPAVEGDDGRAQLDKWVKETEEKFDGVEDIPVPDFWGGLRVVPERIEFWQGRKNRLHDRFAYDRVEGEGDAGSASWTLSRLSP</sequence>
<protein>
    <recommendedName>
        <fullName evidence="4">pyridoxal 5'-phosphate synthase</fullName>
        <ecNumber evidence="4">1.4.3.5</ecNumber>
    </recommendedName>
</protein>
<name>A0ABR4DB84_9PEZI</name>
<comment type="caution">
    <text evidence="10">The sequence shown here is derived from an EMBL/GenBank/DDBJ whole genome shotgun (WGS) entry which is preliminary data.</text>
</comment>
<dbReference type="Pfam" id="PF01243">
    <property type="entry name" value="PNPOx_N"/>
    <property type="match status" value="1"/>
</dbReference>
<comment type="pathway">
    <text evidence="3">Cofactor metabolism; pyridoxal 5'-phosphate salvage; pyridoxal 5'-phosphate from pyridoxine 5'-phosphate: step 1/1.</text>
</comment>
<evidence type="ECO:0000256" key="1">
    <source>
        <dbReference type="ARBA" id="ARBA00001917"/>
    </source>
</evidence>
<proteinExistence type="predicted"/>
<evidence type="ECO:0000259" key="9">
    <source>
        <dbReference type="Pfam" id="PF10590"/>
    </source>
</evidence>
<feature type="domain" description="Pyridoxine 5'-phosphate oxidase dimerisation C-terminal" evidence="9">
    <location>
        <begin position="231"/>
        <end position="278"/>
    </location>
</feature>
<organism evidence="10 11">
    <name type="scientific">Remersonia thermophila</name>
    <dbReference type="NCBI Taxonomy" id="72144"/>
    <lineage>
        <taxon>Eukaryota</taxon>
        <taxon>Fungi</taxon>
        <taxon>Dikarya</taxon>
        <taxon>Ascomycota</taxon>
        <taxon>Pezizomycotina</taxon>
        <taxon>Sordariomycetes</taxon>
        <taxon>Sordariomycetidae</taxon>
        <taxon>Sordariales</taxon>
        <taxon>Sordariales incertae sedis</taxon>
        <taxon>Remersonia</taxon>
    </lineage>
</organism>
<dbReference type="NCBIfam" id="NF004231">
    <property type="entry name" value="PRK05679.1"/>
    <property type="match status" value="1"/>
</dbReference>
<evidence type="ECO:0000256" key="5">
    <source>
        <dbReference type="ARBA" id="ARBA00022630"/>
    </source>
</evidence>
<comment type="pathway">
    <text evidence="2">Cofactor metabolism; pyridoxal 5'-phosphate salvage; pyridoxal 5'-phosphate from pyridoxamine 5'-phosphate: step 1/1.</text>
</comment>
<dbReference type="PROSITE" id="PS01064">
    <property type="entry name" value="PYRIDOX_OXIDASE"/>
    <property type="match status" value="1"/>
</dbReference>
<dbReference type="PANTHER" id="PTHR10851:SF0">
    <property type="entry name" value="PYRIDOXINE-5'-PHOSPHATE OXIDASE"/>
    <property type="match status" value="1"/>
</dbReference>
<keyword evidence="5" id="KW-0285">Flavoprotein</keyword>
<dbReference type="InterPro" id="IPR000659">
    <property type="entry name" value="Pyridox_Oxase"/>
</dbReference>
<comment type="cofactor">
    <cofactor evidence="1">
        <name>FMN</name>
        <dbReference type="ChEBI" id="CHEBI:58210"/>
    </cofactor>
</comment>
<dbReference type="InterPro" id="IPR019576">
    <property type="entry name" value="Pyridoxamine_oxidase_dimer_C"/>
</dbReference>
<dbReference type="RefSeq" id="XP_070866325.1">
    <property type="nucleotide sequence ID" value="XM_071011412.1"/>
</dbReference>
<evidence type="ECO:0000256" key="7">
    <source>
        <dbReference type="ARBA" id="ARBA00023002"/>
    </source>
</evidence>
<gene>
    <name evidence="10" type="ORF">VTJ83DRAFT_4875</name>
</gene>
<evidence type="ECO:0000313" key="10">
    <source>
        <dbReference type="EMBL" id="KAL2267598.1"/>
    </source>
</evidence>
<evidence type="ECO:0000256" key="2">
    <source>
        <dbReference type="ARBA" id="ARBA00004738"/>
    </source>
</evidence>
<keyword evidence="11" id="KW-1185">Reference proteome</keyword>
<evidence type="ECO:0000256" key="6">
    <source>
        <dbReference type="ARBA" id="ARBA00022643"/>
    </source>
</evidence>